<gene>
    <name evidence="1" type="ORF">SK128_015774</name>
</gene>
<dbReference type="EMBL" id="JAXCGZ010023332">
    <property type="protein sequence ID" value="KAK7013356.1"/>
    <property type="molecule type" value="Genomic_DNA"/>
</dbReference>
<feature type="non-terminal residue" evidence="1">
    <location>
        <position position="1"/>
    </location>
</feature>
<keyword evidence="2" id="KW-1185">Reference proteome</keyword>
<reference evidence="1 2" key="1">
    <citation type="submission" date="2023-11" db="EMBL/GenBank/DDBJ databases">
        <title>Halocaridina rubra genome assembly.</title>
        <authorList>
            <person name="Smith C."/>
        </authorList>
    </citation>
    <scope>NUCLEOTIDE SEQUENCE [LARGE SCALE GENOMIC DNA]</scope>
    <source>
        <strain evidence="1">EP-1</strain>
        <tissue evidence="1">Whole</tissue>
    </source>
</reference>
<comment type="caution">
    <text evidence="1">The sequence shown here is derived from an EMBL/GenBank/DDBJ whole genome shotgun (WGS) entry which is preliminary data.</text>
</comment>
<sequence length="50" mass="5345">DAEGDTDSSTDSSLLTGGSARSEDVIRPHVIWFLQLLLLDRGVLPPPLAI</sequence>
<evidence type="ECO:0000313" key="2">
    <source>
        <dbReference type="Proteomes" id="UP001381693"/>
    </source>
</evidence>
<protein>
    <submittedName>
        <fullName evidence="1">Uncharacterized protein</fullName>
    </submittedName>
</protein>
<organism evidence="1 2">
    <name type="scientific">Halocaridina rubra</name>
    <name type="common">Hawaiian red shrimp</name>
    <dbReference type="NCBI Taxonomy" id="373956"/>
    <lineage>
        <taxon>Eukaryota</taxon>
        <taxon>Metazoa</taxon>
        <taxon>Ecdysozoa</taxon>
        <taxon>Arthropoda</taxon>
        <taxon>Crustacea</taxon>
        <taxon>Multicrustacea</taxon>
        <taxon>Malacostraca</taxon>
        <taxon>Eumalacostraca</taxon>
        <taxon>Eucarida</taxon>
        <taxon>Decapoda</taxon>
        <taxon>Pleocyemata</taxon>
        <taxon>Caridea</taxon>
        <taxon>Atyoidea</taxon>
        <taxon>Atyidae</taxon>
        <taxon>Halocaridina</taxon>
    </lineage>
</organism>
<dbReference type="Proteomes" id="UP001381693">
    <property type="component" value="Unassembled WGS sequence"/>
</dbReference>
<evidence type="ECO:0000313" key="1">
    <source>
        <dbReference type="EMBL" id="KAK7013356.1"/>
    </source>
</evidence>
<name>A0AAN8WGI2_HALRR</name>
<dbReference type="AlphaFoldDB" id="A0AAN8WGI2"/>
<proteinExistence type="predicted"/>
<accession>A0AAN8WGI2</accession>